<dbReference type="GO" id="GO:0005524">
    <property type="term" value="F:ATP binding"/>
    <property type="evidence" value="ECO:0007669"/>
    <property type="project" value="UniProtKB-UniRule"/>
</dbReference>
<evidence type="ECO:0000256" key="10">
    <source>
        <dbReference type="ARBA" id="ARBA00061452"/>
    </source>
</evidence>
<dbReference type="Pfam" id="PF08264">
    <property type="entry name" value="Anticodon_1"/>
    <property type="match status" value="1"/>
</dbReference>
<feature type="binding site" evidence="11">
    <location>
        <position position="539"/>
    </location>
    <ligand>
        <name>ATP</name>
        <dbReference type="ChEBI" id="CHEBI:30616"/>
    </ligand>
</feature>
<evidence type="ECO:0000259" key="13">
    <source>
        <dbReference type="Pfam" id="PF08264"/>
    </source>
</evidence>
<dbReference type="Gene3D" id="1.10.730.10">
    <property type="entry name" value="Isoleucyl-tRNA Synthetase, Domain 1"/>
    <property type="match status" value="1"/>
</dbReference>
<dbReference type="InterPro" id="IPR009080">
    <property type="entry name" value="tRNAsynth_Ia_anticodon-bd"/>
</dbReference>
<dbReference type="InterPro" id="IPR002303">
    <property type="entry name" value="Valyl-tRNA_ligase"/>
</dbReference>
<proteinExistence type="inferred from homology"/>
<evidence type="ECO:0000256" key="1">
    <source>
        <dbReference type="ARBA" id="ARBA00004496"/>
    </source>
</evidence>
<keyword evidence="4 11" id="KW-0547">Nucleotide-binding</keyword>
<dbReference type="PRINTS" id="PR00986">
    <property type="entry name" value="TRNASYNTHVAL"/>
</dbReference>
<evidence type="ECO:0000256" key="7">
    <source>
        <dbReference type="ARBA" id="ARBA00023146"/>
    </source>
</evidence>
<dbReference type="GO" id="GO:0002161">
    <property type="term" value="F:aminoacyl-tRNA deacylase activity"/>
    <property type="evidence" value="ECO:0007669"/>
    <property type="project" value="InterPro"/>
</dbReference>
<dbReference type="NCBIfam" id="NF009687">
    <property type="entry name" value="PRK13208.1"/>
    <property type="match status" value="1"/>
</dbReference>
<dbReference type="InterPro" id="IPR013155">
    <property type="entry name" value="M/V/L/I-tRNA-synth_anticd-bd"/>
</dbReference>
<keyword evidence="6 11" id="KW-0648">Protein biosynthesis</keyword>
<evidence type="ECO:0000313" key="15">
    <source>
        <dbReference type="Proteomes" id="UP000278475"/>
    </source>
</evidence>
<dbReference type="EC" id="6.1.1.9" evidence="11"/>
<name>A0A497EQ95_9CREN</name>
<dbReference type="InterPro" id="IPR033705">
    <property type="entry name" value="Anticodon_Ia_Val"/>
</dbReference>
<organism evidence="14 15">
    <name type="scientific">Thermoproteota archaeon</name>
    <dbReference type="NCBI Taxonomy" id="2056631"/>
    <lineage>
        <taxon>Archaea</taxon>
        <taxon>Thermoproteota</taxon>
    </lineage>
</organism>
<protein>
    <recommendedName>
        <fullName evidence="11">Valine--tRNA ligase</fullName>
        <ecNumber evidence="11">6.1.1.9</ecNumber>
    </recommendedName>
    <alternativeName>
        <fullName evidence="11">Valyl-tRNA synthetase</fullName>
        <shortName evidence="11">ValRS</shortName>
    </alternativeName>
</protein>
<evidence type="ECO:0000256" key="8">
    <source>
        <dbReference type="ARBA" id="ARBA00047552"/>
    </source>
</evidence>
<sequence length="811" mass="95202">MEETLPKLYDPKSVEEKWQRYWLSEEVYKQVYRFDKDSNKPPFVIDTPPPFTSGELHMGHAYWNILNDVIARYKRMRGFNVLLPQGWDCQGLPTELKVQYVWKIPKDDPERFRAKCVEWTELMISRMKEMMIKLGYRPDWEQFEYRTMDKWYWACVQKTLLNLFKRGLIYQKEFPVHWCPKCGTALAQAELGYVEKEGLLYYVVFQVEDKRVEVATTRPELIPACQALAYNPGDERYAWLVGKKAKIPIFEREVPILQDDAVDPSFGTGLVMICTYGDEQDIRWQQRYNLPITQVLDENGRIVGTGRYDGLSVEEARKAIAEDLRKMGLLTRTEKIRHRVLCHTERADCMTPIEFLVRKQWFIKSMEFKEQVYEKCREMVWVPEYMLQRLADWVNSIEWDWVISRERAFGTPIPFWYCLDCGFVICPDEDKLPVDPRKDPPPVSRCPACGSTRIEGVKYVCDCWVDSSITPLIVTGYFTDRKMFEKIYPAAIRQQGHDIIRTWLYYTVLRCLLETGEKPFQGVLINGHILGPDGLKMSKSRGNVVMPEEGLSKYGADAMRQALLSLTLGSDFPFKWEVVRYGKSFLQKVWSSTRFVYPFLKDYNMVDINVEDLNILDKWILAKLRHALREVTEAYDKYDFHIAIDRIQRFYWLDFCDQYIEGVKHRLYMPSNEASRKAALYTLYKVLWVSMRMLAPICPHITEEIYHLLFRKHNQELSIHGVRWPSLDEIPEIGVEDEKVGEALVKAIAAIRAEKVRKRIALSREVKKVKIKGAKEVIEAVKGFVDEVRKILHIKVIEAEEAENIAVEIEE</sequence>
<evidence type="ECO:0000256" key="9">
    <source>
        <dbReference type="ARBA" id="ARBA00055630"/>
    </source>
</evidence>
<comment type="similarity">
    <text evidence="10 11">Belongs to the class-I aminoacyl-tRNA synthetase family. ValS type 2 subfamily.</text>
</comment>
<comment type="caution">
    <text evidence="14">The sequence shown here is derived from an EMBL/GenBank/DDBJ whole genome shotgun (WGS) entry which is preliminary data.</text>
</comment>
<accession>A0A497EQ95</accession>
<gene>
    <name evidence="11" type="primary">valS</name>
    <name evidence="14" type="ORF">DRJ31_04600</name>
</gene>
<dbReference type="Pfam" id="PF00133">
    <property type="entry name" value="tRNA-synt_1"/>
    <property type="match status" value="1"/>
</dbReference>
<keyword evidence="7 11" id="KW-0030">Aminoacyl-tRNA synthetase</keyword>
<evidence type="ECO:0000256" key="6">
    <source>
        <dbReference type="ARBA" id="ARBA00022917"/>
    </source>
</evidence>
<dbReference type="InterPro" id="IPR014729">
    <property type="entry name" value="Rossmann-like_a/b/a_fold"/>
</dbReference>
<dbReference type="EMBL" id="QMQV01000031">
    <property type="protein sequence ID" value="RLE49544.1"/>
    <property type="molecule type" value="Genomic_DNA"/>
</dbReference>
<evidence type="ECO:0000256" key="11">
    <source>
        <dbReference type="HAMAP-Rule" id="MF_02005"/>
    </source>
</evidence>
<dbReference type="GO" id="GO:0004832">
    <property type="term" value="F:valine-tRNA ligase activity"/>
    <property type="evidence" value="ECO:0007669"/>
    <property type="project" value="UniProtKB-UniRule"/>
</dbReference>
<comment type="subcellular location">
    <subcellularLocation>
        <location evidence="1 11">Cytoplasm</location>
    </subcellularLocation>
</comment>
<dbReference type="GO" id="GO:0005829">
    <property type="term" value="C:cytosol"/>
    <property type="evidence" value="ECO:0007669"/>
    <property type="project" value="TreeGrafter"/>
</dbReference>
<reference evidence="14 15" key="1">
    <citation type="submission" date="2018-06" db="EMBL/GenBank/DDBJ databases">
        <title>Extensive metabolic versatility and redundancy in microbially diverse, dynamic hydrothermal sediments.</title>
        <authorList>
            <person name="Dombrowski N."/>
            <person name="Teske A."/>
            <person name="Baker B.J."/>
        </authorList>
    </citation>
    <scope>NUCLEOTIDE SEQUENCE [LARGE SCALE GENOMIC DNA]</scope>
    <source>
        <strain evidence="14">B66_G16</strain>
    </source>
</reference>
<keyword evidence="3 11" id="KW-0436">Ligase</keyword>
<comment type="catalytic activity">
    <reaction evidence="8 11">
        <text>tRNA(Val) + L-valine + ATP = L-valyl-tRNA(Val) + AMP + diphosphate</text>
        <dbReference type="Rhea" id="RHEA:10704"/>
        <dbReference type="Rhea" id="RHEA-COMP:9672"/>
        <dbReference type="Rhea" id="RHEA-COMP:9708"/>
        <dbReference type="ChEBI" id="CHEBI:30616"/>
        <dbReference type="ChEBI" id="CHEBI:33019"/>
        <dbReference type="ChEBI" id="CHEBI:57762"/>
        <dbReference type="ChEBI" id="CHEBI:78442"/>
        <dbReference type="ChEBI" id="CHEBI:78537"/>
        <dbReference type="ChEBI" id="CHEBI:456215"/>
        <dbReference type="EC" id="6.1.1.9"/>
    </reaction>
</comment>
<feature type="domain" description="Aminoacyl-tRNA synthetase class Ia" evidence="12">
    <location>
        <begin position="18"/>
        <end position="572"/>
    </location>
</feature>
<dbReference type="CDD" id="cd07962">
    <property type="entry name" value="Anticodon_Ia_Val"/>
    <property type="match status" value="1"/>
</dbReference>
<dbReference type="InterPro" id="IPR002300">
    <property type="entry name" value="aa-tRNA-synth_Ia"/>
</dbReference>
<dbReference type="InterPro" id="IPR022874">
    <property type="entry name" value="Valine-tRNA_ligase_type_2"/>
</dbReference>
<dbReference type="Gene3D" id="3.40.50.620">
    <property type="entry name" value="HUPs"/>
    <property type="match status" value="2"/>
</dbReference>
<comment type="function">
    <text evidence="9 11">Catalyzes the attachment of valine to tRNA(Val). As ValRS can inadvertently accommodate and process structurally similar amino acids such as threonine, to avoid such errors, it has a 'posttransfer' editing activity that hydrolyzes mischarged Thr-tRNA(Val) in a tRNA-dependent manner.</text>
</comment>
<feature type="short sequence motif" description="'HIGH' region" evidence="11">
    <location>
        <begin position="50"/>
        <end position="60"/>
    </location>
</feature>
<dbReference type="PROSITE" id="PS00178">
    <property type="entry name" value="AA_TRNA_LIGASE_I"/>
    <property type="match status" value="1"/>
</dbReference>
<feature type="domain" description="Methionyl/Valyl/Leucyl/Isoleucyl-tRNA synthetase anticodon-binding" evidence="13">
    <location>
        <begin position="617"/>
        <end position="767"/>
    </location>
</feature>
<dbReference type="AlphaFoldDB" id="A0A497EQ95"/>
<keyword evidence="5 11" id="KW-0067">ATP-binding</keyword>
<dbReference type="FunFam" id="3.40.50.620:FF:000192">
    <property type="entry name" value="Valine--tRNA ligase"/>
    <property type="match status" value="1"/>
</dbReference>
<dbReference type="Proteomes" id="UP000278475">
    <property type="component" value="Unassembled WGS sequence"/>
</dbReference>
<evidence type="ECO:0000256" key="4">
    <source>
        <dbReference type="ARBA" id="ARBA00022741"/>
    </source>
</evidence>
<dbReference type="InterPro" id="IPR001412">
    <property type="entry name" value="aa-tRNA-synth_I_CS"/>
</dbReference>
<comment type="domain">
    <text evidence="11">ValRS has two distinct active sites: one for aminoacylation and one for editing. The misactivated threonine is translocated from the active site to the editing site.</text>
</comment>
<dbReference type="PANTHER" id="PTHR11946">
    <property type="entry name" value="VALYL-TRNA SYNTHETASES"/>
    <property type="match status" value="1"/>
</dbReference>
<dbReference type="SUPFAM" id="SSF47323">
    <property type="entry name" value="Anticodon-binding domain of a subclass of class I aminoacyl-tRNA synthetases"/>
    <property type="match status" value="1"/>
</dbReference>
<dbReference type="NCBIfam" id="TIGR00422">
    <property type="entry name" value="valS"/>
    <property type="match status" value="1"/>
</dbReference>
<feature type="short sequence motif" description="'KMSKS' region" evidence="11">
    <location>
        <begin position="536"/>
        <end position="540"/>
    </location>
</feature>
<dbReference type="SUPFAM" id="SSF52374">
    <property type="entry name" value="Nucleotidylyl transferase"/>
    <property type="match status" value="1"/>
</dbReference>
<dbReference type="HAMAP" id="MF_02005">
    <property type="entry name" value="Val_tRNA_synth_type2"/>
    <property type="match status" value="1"/>
</dbReference>
<evidence type="ECO:0000256" key="2">
    <source>
        <dbReference type="ARBA" id="ARBA00022490"/>
    </source>
</evidence>
<evidence type="ECO:0000313" key="14">
    <source>
        <dbReference type="EMBL" id="RLE49544.1"/>
    </source>
</evidence>
<dbReference type="PANTHER" id="PTHR11946:SF93">
    <property type="entry name" value="VALINE--TRNA LIGASE, CHLOROPLASTIC_MITOCHONDRIAL 2"/>
    <property type="match status" value="1"/>
</dbReference>
<dbReference type="GO" id="GO:0006438">
    <property type="term" value="P:valyl-tRNA aminoacylation"/>
    <property type="evidence" value="ECO:0007669"/>
    <property type="project" value="UniProtKB-UniRule"/>
</dbReference>
<keyword evidence="2 11" id="KW-0963">Cytoplasm</keyword>
<evidence type="ECO:0000259" key="12">
    <source>
        <dbReference type="Pfam" id="PF00133"/>
    </source>
</evidence>
<evidence type="ECO:0000256" key="5">
    <source>
        <dbReference type="ARBA" id="ARBA00022840"/>
    </source>
</evidence>
<dbReference type="InterPro" id="IPR009008">
    <property type="entry name" value="Val/Leu/Ile-tRNA-synth_edit"/>
</dbReference>
<dbReference type="SUPFAM" id="SSF50677">
    <property type="entry name" value="ValRS/IleRS/LeuRS editing domain"/>
    <property type="match status" value="1"/>
</dbReference>
<evidence type="ECO:0000256" key="3">
    <source>
        <dbReference type="ARBA" id="ARBA00022598"/>
    </source>
</evidence>